<dbReference type="Pfam" id="PF00440">
    <property type="entry name" value="TetR_N"/>
    <property type="match status" value="1"/>
</dbReference>
<proteinExistence type="predicted"/>
<keyword evidence="1" id="KW-0805">Transcription regulation</keyword>
<reference evidence="7 8" key="1">
    <citation type="journal article" date="2019" name="Emerg. Microbes Infect.">
        <title>Comprehensive subspecies identification of 175 nontuberculous mycobacteria species based on 7547 genomic profiles.</title>
        <authorList>
            <person name="Matsumoto Y."/>
            <person name="Kinjo T."/>
            <person name="Motooka D."/>
            <person name="Nabeya D."/>
            <person name="Jung N."/>
            <person name="Uechi K."/>
            <person name="Horii T."/>
            <person name="Iida T."/>
            <person name="Fujita J."/>
            <person name="Nakamura S."/>
        </authorList>
    </citation>
    <scope>NUCLEOTIDE SEQUENCE [LARGE SCALE GENOMIC DNA]</scope>
    <source>
        <strain evidence="7 8">JCM 13392</strain>
    </source>
</reference>
<evidence type="ECO:0000256" key="4">
    <source>
        <dbReference type="PROSITE-ProRule" id="PRU00335"/>
    </source>
</evidence>
<dbReference type="InterPro" id="IPR011075">
    <property type="entry name" value="TetR_C"/>
</dbReference>
<sequence length="209" mass="23201">MCHHAGMAATSTGARRGRPRDPEIEDRVYDAAAELYSKAGWSGFRIDAVARQCGVGKDAIYRRWPNRVALLAQVLTARSLYFEDIDTGDTRADLEAMADLYIAHLTGPYGNMLHQVLVDRLHHAEVREASDDYYRVLVQAGRRIGRRAVRRGDVPDSAAATLMIDLVIGGIQNHIVTTPRELRPRMRSRLPQFRTALVQAALAGVGARL</sequence>
<dbReference type="InterPro" id="IPR001647">
    <property type="entry name" value="HTH_TetR"/>
</dbReference>
<evidence type="ECO:0000313" key="7">
    <source>
        <dbReference type="EMBL" id="GFG58001.1"/>
    </source>
</evidence>
<gene>
    <name evidence="7" type="ORF">MMUR_21370</name>
</gene>
<dbReference type="Gene3D" id="1.10.357.10">
    <property type="entry name" value="Tetracycline Repressor, domain 2"/>
    <property type="match status" value="1"/>
</dbReference>
<dbReference type="Gene3D" id="1.10.10.60">
    <property type="entry name" value="Homeodomain-like"/>
    <property type="match status" value="1"/>
</dbReference>
<name>A0A7I9WJS8_9MYCO</name>
<dbReference type="Pfam" id="PF16859">
    <property type="entry name" value="TetR_C_11"/>
    <property type="match status" value="1"/>
</dbReference>
<dbReference type="InterPro" id="IPR009057">
    <property type="entry name" value="Homeodomain-like_sf"/>
</dbReference>
<accession>A0A7I9WJS8</accession>
<comment type="caution">
    <text evidence="7">The sequence shown here is derived from an EMBL/GenBank/DDBJ whole genome shotgun (WGS) entry which is preliminary data.</text>
</comment>
<organism evidence="7 8">
    <name type="scientific">Mycolicibacterium murale</name>
    <dbReference type="NCBI Taxonomy" id="182220"/>
    <lineage>
        <taxon>Bacteria</taxon>
        <taxon>Bacillati</taxon>
        <taxon>Actinomycetota</taxon>
        <taxon>Actinomycetes</taxon>
        <taxon>Mycobacteriales</taxon>
        <taxon>Mycobacteriaceae</taxon>
        <taxon>Mycolicibacterium</taxon>
    </lineage>
</organism>
<evidence type="ECO:0000313" key="8">
    <source>
        <dbReference type="Proteomes" id="UP000465241"/>
    </source>
</evidence>
<evidence type="ECO:0000259" key="6">
    <source>
        <dbReference type="PROSITE" id="PS50977"/>
    </source>
</evidence>
<evidence type="ECO:0000256" key="5">
    <source>
        <dbReference type="SAM" id="MobiDB-lite"/>
    </source>
</evidence>
<dbReference type="GO" id="GO:0000976">
    <property type="term" value="F:transcription cis-regulatory region binding"/>
    <property type="evidence" value="ECO:0007669"/>
    <property type="project" value="TreeGrafter"/>
</dbReference>
<evidence type="ECO:0000256" key="3">
    <source>
        <dbReference type="ARBA" id="ARBA00023163"/>
    </source>
</evidence>
<dbReference type="SUPFAM" id="SSF48498">
    <property type="entry name" value="Tetracyclin repressor-like, C-terminal domain"/>
    <property type="match status" value="1"/>
</dbReference>
<evidence type="ECO:0000256" key="2">
    <source>
        <dbReference type="ARBA" id="ARBA00023125"/>
    </source>
</evidence>
<dbReference type="EMBL" id="BLKT01000003">
    <property type="protein sequence ID" value="GFG58001.1"/>
    <property type="molecule type" value="Genomic_DNA"/>
</dbReference>
<keyword evidence="8" id="KW-1185">Reference proteome</keyword>
<dbReference type="InterPro" id="IPR050109">
    <property type="entry name" value="HTH-type_TetR-like_transc_reg"/>
</dbReference>
<dbReference type="AlphaFoldDB" id="A0A7I9WJS8"/>
<dbReference type="PANTHER" id="PTHR30055:SF148">
    <property type="entry name" value="TETR-FAMILY TRANSCRIPTIONAL REGULATOR"/>
    <property type="match status" value="1"/>
</dbReference>
<keyword evidence="2 4" id="KW-0238">DNA-binding</keyword>
<feature type="DNA-binding region" description="H-T-H motif" evidence="4">
    <location>
        <begin position="45"/>
        <end position="64"/>
    </location>
</feature>
<feature type="domain" description="HTH tetR-type" evidence="6">
    <location>
        <begin position="22"/>
        <end position="82"/>
    </location>
</feature>
<keyword evidence="3" id="KW-0804">Transcription</keyword>
<dbReference type="PRINTS" id="PR00455">
    <property type="entry name" value="HTHTETR"/>
</dbReference>
<dbReference type="Proteomes" id="UP000465241">
    <property type="component" value="Unassembled WGS sequence"/>
</dbReference>
<dbReference type="SUPFAM" id="SSF46689">
    <property type="entry name" value="Homeodomain-like"/>
    <property type="match status" value="1"/>
</dbReference>
<dbReference type="GO" id="GO:0003700">
    <property type="term" value="F:DNA-binding transcription factor activity"/>
    <property type="evidence" value="ECO:0007669"/>
    <property type="project" value="TreeGrafter"/>
</dbReference>
<feature type="region of interest" description="Disordered" evidence="5">
    <location>
        <begin position="1"/>
        <end position="22"/>
    </location>
</feature>
<protein>
    <submittedName>
        <fullName evidence="7">TetR family transcriptional regulator</fullName>
    </submittedName>
</protein>
<dbReference type="PROSITE" id="PS50977">
    <property type="entry name" value="HTH_TETR_2"/>
    <property type="match status" value="1"/>
</dbReference>
<dbReference type="InterPro" id="IPR036271">
    <property type="entry name" value="Tet_transcr_reg_TetR-rel_C_sf"/>
</dbReference>
<evidence type="ECO:0000256" key="1">
    <source>
        <dbReference type="ARBA" id="ARBA00023015"/>
    </source>
</evidence>
<dbReference type="PANTHER" id="PTHR30055">
    <property type="entry name" value="HTH-TYPE TRANSCRIPTIONAL REGULATOR RUTR"/>
    <property type="match status" value="1"/>
</dbReference>